<keyword evidence="20" id="KW-1185">Reference proteome</keyword>
<dbReference type="GO" id="GO:0045131">
    <property type="term" value="F:pre-mRNA branch point binding"/>
    <property type="evidence" value="ECO:0007669"/>
    <property type="project" value="UniProtKB-UniRule"/>
</dbReference>
<dbReference type="Gene3D" id="4.10.60.10">
    <property type="entry name" value="Zinc finger, CCHC-type"/>
    <property type="match status" value="1"/>
</dbReference>
<accession>A0A9P5ZA83</accession>
<evidence type="ECO:0000256" key="9">
    <source>
        <dbReference type="ARBA" id="ARBA00022833"/>
    </source>
</evidence>
<dbReference type="InterPro" id="IPR001878">
    <property type="entry name" value="Znf_CCHC"/>
</dbReference>
<evidence type="ECO:0000256" key="16">
    <source>
        <dbReference type="RuleBase" id="RU367126"/>
    </source>
</evidence>
<evidence type="ECO:0000256" key="3">
    <source>
        <dbReference type="ARBA" id="ARBA00017984"/>
    </source>
</evidence>
<dbReference type="Gene3D" id="6.10.140.1790">
    <property type="match status" value="1"/>
</dbReference>
<dbReference type="Gene3D" id="3.30.1370.10">
    <property type="entry name" value="K Homology domain, type 1"/>
    <property type="match status" value="1"/>
</dbReference>
<comment type="similarity">
    <text evidence="2 16">Belongs to the BBP/SF1 family.</text>
</comment>
<comment type="subcellular location">
    <subcellularLocation>
        <location evidence="1 16">Nucleus</location>
    </subcellularLocation>
</comment>
<evidence type="ECO:0000256" key="7">
    <source>
        <dbReference type="ARBA" id="ARBA00022737"/>
    </source>
</evidence>
<dbReference type="SMART" id="SM00322">
    <property type="entry name" value="KH"/>
    <property type="match status" value="1"/>
</dbReference>
<evidence type="ECO:0000256" key="5">
    <source>
        <dbReference type="ARBA" id="ARBA00022723"/>
    </source>
</evidence>
<keyword evidence="11 16" id="KW-0508">mRNA splicing</keyword>
<dbReference type="Pfam" id="PF22675">
    <property type="entry name" value="KH-I_KHDC4-BBP"/>
    <property type="match status" value="1"/>
</dbReference>
<keyword evidence="8 14" id="KW-0863">Zinc-finger</keyword>
<dbReference type="FunFam" id="4.10.60.10:FF:000030">
    <property type="entry name" value="Branchpoint-bridging protein"/>
    <property type="match status" value="1"/>
</dbReference>
<dbReference type="AlphaFoldDB" id="A0A9P5ZA83"/>
<dbReference type="InterPro" id="IPR036612">
    <property type="entry name" value="KH_dom_type_1_sf"/>
</dbReference>
<evidence type="ECO:0000256" key="8">
    <source>
        <dbReference type="ARBA" id="ARBA00022771"/>
    </source>
</evidence>
<gene>
    <name evidence="19" type="ORF">BDN70DRAFT_928404</name>
</gene>
<dbReference type="InterPro" id="IPR032570">
    <property type="entry name" value="SF1-HH"/>
</dbReference>
<evidence type="ECO:0000313" key="20">
    <source>
        <dbReference type="Proteomes" id="UP000807469"/>
    </source>
</evidence>
<keyword evidence="9 16" id="KW-0862">Zinc</keyword>
<dbReference type="OrthoDB" id="6777263at2759"/>
<dbReference type="Pfam" id="PF16275">
    <property type="entry name" value="SF1-HH"/>
    <property type="match status" value="1"/>
</dbReference>
<dbReference type="PROSITE" id="PS50158">
    <property type="entry name" value="ZF_CCHC"/>
    <property type="match status" value="2"/>
</dbReference>
<evidence type="ECO:0000256" key="11">
    <source>
        <dbReference type="ARBA" id="ARBA00023187"/>
    </source>
</evidence>
<evidence type="ECO:0000313" key="19">
    <source>
        <dbReference type="EMBL" id="KAF9484338.1"/>
    </source>
</evidence>
<keyword evidence="5 16" id="KW-0479">Metal-binding</keyword>
<evidence type="ECO:0000256" key="12">
    <source>
        <dbReference type="ARBA" id="ARBA00023242"/>
    </source>
</evidence>
<dbReference type="GO" id="GO:0003729">
    <property type="term" value="F:mRNA binding"/>
    <property type="evidence" value="ECO:0007669"/>
    <property type="project" value="TreeGrafter"/>
</dbReference>
<dbReference type="Proteomes" id="UP000807469">
    <property type="component" value="Unassembled WGS sequence"/>
</dbReference>
<keyword evidence="12 16" id="KW-0539">Nucleus</keyword>
<reference evidence="19" key="1">
    <citation type="submission" date="2020-11" db="EMBL/GenBank/DDBJ databases">
        <authorList>
            <consortium name="DOE Joint Genome Institute"/>
            <person name="Ahrendt S."/>
            <person name="Riley R."/>
            <person name="Andreopoulos W."/>
            <person name="Labutti K."/>
            <person name="Pangilinan J."/>
            <person name="Ruiz-Duenas F.J."/>
            <person name="Barrasa J.M."/>
            <person name="Sanchez-Garcia M."/>
            <person name="Camarero S."/>
            <person name="Miyauchi S."/>
            <person name="Serrano A."/>
            <person name="Linde D."/>
            <person name="Babiker R."/>
            <person name="Drula E."/>
            <person name="Ayuso-Fernandez I."/>
            <person name="Pacheco R."/>
            <person name="Padilla G."/>
            <person name="Ferreira P."/>
            <person name="Barriuso J."/>
            <person name="Kellner H."/>
            <person name="Castanera R."/>
            <person name="Alfaro M."/>
            <person name="Ramirez L."/>
            <person name="Pisabarro A.G."/>
            <person name="Kuo A."/>
            <person name="Tritt A."/>
            <person name="Lipzen A."/>
            <person name="He G."/>
            <person name="Yan M."/>
            <person name="Ng V."/>
            <person name="Cullen D."/>
            <person name="Martin F."/>
            <person name="Rosso M.-N."/>
            <person name="Henrissat B."/>
            <person name="Hibbett D."/>
            <person name="Martinez A.T."/>
            <person name="Grigoriev I.V."/>
        </authorList>
    </citation>
    <scope>NUCLEOTIDE SEQUENCE</scope>
    <source>
        <strain evidence="19">CIRM-BRFM 674</strain>
    </source>
</reference>
<dbReference type="GO" id="GO:0048024">
    <property type="term" value="P:regulation of mRNA splicing, via spliceosome"/>
    <property type="evidence" value="ECO:0007669"/>
    <property type="project" value="TreeGrafter"/>
</dbReference>
<dbReference type="InterPro" id="IPR045071">
    <property type="entry name" value="BBP-like"/>
</dbReference>
<evidence type="ECO:0000256" key="6">
    <source>
        <dbReference type="ARBA" id="ARBA00022728"/>
    </source>
</evidence>
<dbReference type="EMBL" id="MU155144">
    <property type="protein sequence ID" value="KAF9484338.1"/>
    <property type="molecule type" value="Genomic_DNA"/>
</dbReference>
<dbReference type="GO" id="GO:0008270">
    <property type="term" value="F:zinc ion binding"/>
    <property type="evidence" value="ECO:0007669"/>
    <property type="project" value="UniProtKB-UniRule"/>
</dbReference>
<dbReference type="InterPro" id="IPR055256">
    <property type="entry name" value="KH_1_KHDC4/BBP-like"/>
</dbReference>
<evidence type="ECO:0000256" key="10">
    <source>
        <dbReference type="ARBA" id="ARBA00022884"/>
    </source>
</evidence>
<keyword evidence="4 16" id="KW-0507">mRNA processing</keyword>
<sequence length="492" mass="54315">MWKPATRQITGTNDVPLGQRRRFGPAPVDDAPAPQLAQPSPSAYPRSRDQEESPGKRGRDESPVNGDPKVDPNAPRKRRSRWGDAKTEIPGLPTAISAAGVSQAQLDNYAIHLRLEEINRKLRLNDFIPPERERSASPPPTYDAHGRRTNTREVRYRKKLEDERIKLVDRAMKNDPNFRPPVEYHQQKRSQRPSDKVYIPVKEFPEINFFGLLVGPRGNSLKKMERESGAKISIRGKGSVKEGKARPDQYADDAEEDLHCLVLGDTEEKVAACVKMINRVIETAASTPEGQNDHKRNQLRELAALNGTLRDDENQICQNCGGVGHRKYDCPEQRNFTANIICRVCGSAGHMARDCTVNKDPNAQAVSINGPSPSLNRTGFDSEYASLMAELGENTGGADAGKTPWDAPSLGHDITAGGSNIPPWRRPESWIQPANNNQQQGYRPPQAGYGAGYGAPNGYGAAGQWAGYAAGGYQQPQDYSNYASYYQGQYAQ</sequence>
<dbReference type="GO" id="GO:0005829">
    <property type="term" value="C:cytosol"/>
    <property type="evidence" value="ECO:0007669"/>
    <property type="project" value="UniProtKB-ARBA"/>
</dbReference>
<evidence type="ECO:0000256" key="2">
    <source>
        <dbReference type="ARBA" id="ARBA00010382"/>
    </source>
</evidence>
<evidence type="ECO:0000259" key="18">
    <source>
        <dbReference type="PROSITE" id="PS50158"/>
    </source>
</evidence>
<feature type="compositionally biased region" description="Low complexity" evidence="17">
    <location>
        <begin position="25"/>
        <end position="45"/>
    </location>
</feature>
<feature type="compositionally biased region" description="Basic and acidic residues" evidence="17">
    <location>
        <begin position="46"/>
        <end position="62"/>
    </location>
</feature>
<dbReference type="InterPro" id="IPR004087">
    <property type="entry name" value="KH_dom"/>
</dbReference>
<proteinExistence type="inferred from homology"/>
<organism evidence="19 20">
    <name type="scientific">Pholiota conissans</name>
    <dbReference type="NCBI Taxonomy" id="109636"/>
    <lineage>
        <taxon>Eukaryota</taxon>
        <taxon>Fungi</taxon>
        <taxon>Dikarya</taxon>
        <taxon>Basidiomycota</taxon>
        <taxon>Agaricomycotina</taxon>
        <taxon>Agaricomycetes</taxon>
        <taxon>Agaricomycetidae</taxon>
        <taxon>Agaricales</taxon>
        <taxon>Agaricineae</taxon>
        <taxon>Strophariaceae</taxon>
        <taxon>Pholiota</taxon>
    </lineage>
</organism>
<feature type="region of interest" description="Disordered" evidence="17">
    <location>
        <begin position="173"/>
        <end position="194"/>
    </location>
</feature>
<feature type="region of interest" description="Disordered" evidence="17">
    <location>
        <begin position="410"/>
        <end position="454"/>
    </location>
</feature>
<dbReference type="FunFam" id="3.30.1370.10:FF:000024">
    <property type="entry name" value="Branchpoint-bridging protein-like protein"/>
    <property type="match status" value="1"/>
</dbReference>
<dbReference type="Pfam" id="PF00098">
    <property type="entry name" value="zf-CCHC"/>
    <property type="match status" value="2"/>
</dbReference>
<evidence type="ECO:0000256" key="4">
    <source>
        <dbReference type="ARBA" id="ARBA00022664"/>
    </source>
</evidence>
<keyword evidence="7" id="KW-0677">Repeat</keyword>
<feature type="domain" description="CCHC-type" evidence="18">
    <location>
        <begin position="317"/>
        <end position="332"/>
    </location>
</feature>
<comment type="caution">
    <text evidence="19">The sequence shown here is derived from an EMBL/GenBank/DDBJ whole genome shotgun (WGS) entry which is preliminary data.</text>
</comment>
<evidence type="ECO:0000256" key="17">
    <source>
        <dbReference type="SAM" id="MobiDB-lite"/>
    </source>
</evidence>
<evidence type="ECO:0000256" key="15">
    <source>
        <dbReference type="PROSITE-ProRule" id="PRU00117"/>
    </source>
</evidence>
<name>A0A9P5ZA83_9AGAR</name>
<evidence type="ECO:0000256" key="14">
    <source>
        <dbReference type="PROSITE-ProRule" id="PRU00047"/>
    </source>
</evidence>
<dbReference type="SMART" id="SM00343">
    <property type="entry name" value="ZnF_C2HC"/>
    <property type="match status" value="2"/>
</dbReference>
<evidence type="ECO:0000256" key="1">
    <source>
        <dbReference type="ARBA" id="ARBA00004123"/>
    </source>
</evidence>
<comment type="function">
    <text evidence="13 16">Necessary for the splicing of pre-mRNA. Has a role in the recognition of the branch site (5'-UACUAAC-3'), the pyrimidine tract and the 3'-splice site at the 3'-end of introns.</text>
</comment>
<dbReference type="PANTHER" id="PTHR11208">
    <property type="entry name" value="RNA-BINDING PROTEIN RELATED"/>
    <property type="match status" value="1"/>
</dbReference>
<dbReference type="InterPro" id="IPR047086">
    <property type="entry name" value="SF1-HH_sf"/>
</dbReference>
<feature type="region of interest" description="Disordered" evidence="17">
    <location>
        <begin position="129"/>
        <end position="150"/>
    </location>
</feature>
<feature type="region of interest" description="Disordered" evidence="17">
    <location>
        <begin position="1"/>
        <end position="88"/>
    </location>
</feature>
<protein>
    <recommendedName>
        <fullName evidence="3 16">Branchpoint-bridging protein</fullName>
    </recommendedName>
</protein>
<dbReference type="GO" id="GO:0000243">
    <property type="term" value="C:commitment complex"/>
    <property type="evidence" value="ECO:0007669"/>
    <property type="project" value="UniProtKB-ARBA"/>
</dbReference>
<dbReference type="SUPFAM" id="SSF57756">
    <property type="entry name" value="Retrovirus zinc finger-like domains"/>
    <property type="match status" value="1"/>
</dbReference>
<dbReference type="PANTHER" id="PTHR11208:SF45">
    <property type="entry name" value="SPLICING FACTOR 1"/>
    <property type="match status" value="1"/>
</dbReference>
<feature type="domain" description="CCHC-type" evidence="18">
    <location>
        <begin position="342"/>
        <end position="355"/>
    </location>
</feature>
<dbReference type="SUPFAM" id="SSF54791">
    <property type="entry name" value="Eukaryotic type KH-domain (KH-domain type I)"/>
    <property type="match status" value="1"/>
</dbReference>
<evidence type="ECO:0000256" key="13">
    <source>
        <dbReference type="ARBA" id="ARBA00053279"/>
    </source>
</evidence>
<dbReference type="GO" id="GO:0000398">
    <property type="term" value="P:mRNA splicing, via spliceosome"/>
    <property type="evidence" value="ECO:0007669"/>
    <property type="project" value="UniProtKB-UniRule"/>
</dbReference>
<dbReference type="CDD" id="cd02395">
    <property type="entry name" value="KH-I_BBP"/>
    <property type="match status" value="1"/>
</dbReference>
<dbReference type="PROSITE" id="PS50084">
    <property type="entry name" value="KH_TYPE_1"/>
    <property type="match status" value="1"/>
</dbReference>
<keyword evidence="10 15" id="KW-0694">RNA-binding</keyword>
<keyword evidence="6 16" id="KW-0747">Spliceosome</keyword>
<dbReference type="InterPro" id="IPR036875">
    <property type="entry name" value="Znf_CCHC_sf"/>
</dbReference>